<dbReference type="GeneID" id="36623722"/>
<keyword evidence="3" id="KW-1185">Reference proteome</keyword>
<sequence>MYQRSPSPHICPSVAALEGFSIFRCCWVSLHFFLFFSSCTPKGLTNRVSLKSHFFFCFMLCYLSSAAPAYQNCRDSKAGLVSAYGRYM</sequence>
<feature type="transmembrane region" description="Helical" evidence="1">
    <location>
        <begin position="52"/>
        <end position="70"/>
    </location>
</feature>
<keyword evidence="1" id="KW-1133">Transmembrane helix</keyword>
<protein>
    <submittedName>
        <fullName evidence="2">Uncharacterized protein</fullName>
    </submittedName>
</protein>
<evidence type="ECO:0000313" key="3">
    <source>
        <dbReference type="Proteomes" id="UP000241690"/>
    </source>
</evidence>
<reference evidence="2 3" key="1">
    <citation type="submission" date="2016-07" db="EMBL/GenBank/DDBJ databases">
        <title>Multiple horizontal gene transfer events from other fungi enriched the ability of initially mycotrophic Trichoderma (Ascomycota) to feed on dead plant biomass.</title>
        <authorList>
            <consortium name="DOE Joint Genome Institute"/>
            <person name="Aerts A."/>
            <person name="Atanasova L."/>
            <person name="Chenthamara K."/>
            <person name="Zhang J."/>
            <person name="Grujic M."/>
            <person name="Henrissat B."/>
            <person name="Kuo A."/>
            <person name="Salamov A."/>
            <person name="Lipzen A."/>
            <person name="Labutti K."/>
            <person name="Barry K."/>
            <person name="Miao Y."/>
            <person name="Rahimi M.J."/>
            <person name="Shen Q."/>
            <person name="Grigoriev I.V."/>
            <person name="Kubicek C.P."/>
            <person name="Druzhinina I.S."/>
        </authorList>
    </citation>
    <scope>NUCLEOTIDE SEQUENCE [LARGE SCALE GENOMIC DNA]</scope>
    <source>
        <strain evidence="2 3">CBS 226.95</strain>
    </source>
</reference>
<dbReference type="AlphaFoldDB" id="A0A2T4ADB6"/>
<dbReference type="Proteomes" id="UP000241690">
    <property type="component" value="Unassembled WGS sequence"/>
</dbReference>
<dbReference type="EMBL" id="KZ679680">
    <property type="protein sequence ID" value="PTB55077.1"/>
    <property type="molecule type" value="Genomic_DNA"/>
</dbReference>
<dbReference type="RefSeq" id="XP_024774754.1">
    <property type="nucleotide sequence ID" value="XM_024915156.1"/>
</dbReference>
<feature type="transmembrane region" description="Helical" evidence="1">
    <location>
        <begin position="20"/>
        <end position="40"/>
    </location>
</feature>
<keyword evidence="1" id="KW-0472">Membrane</keyword>
<organism evidence="2 3">
    <name type="scientific">Trichoderma harzianum CBS 226.95</name>
    <dbReference type="NCBI Taxonomy" id="983964"/>
    <lineage>
        <taxon>Eukaryota</taxon>
        <taxon>Fungi</taxon>
        <taxon>Dikarya</taxon>
        <taxon>Ascomycota</taxon>
        <taxon>Pezizomycotina</taxon>
        <taxon>Sordariomycetes</taxon>
        <taxon>Hypocreomycetidae</taxon>
        <taxon>Hypocreales</taxon>
        <taxon>Hypocreaceae</taxon>
        <taxon>Trichoderma</taxon>
    </lineage>
</organism>
<keyword evidence="1" id="KW-0812">Transmembrane</keyword>
<gene>
    <name evidence="2" type="ORF">M431DRAFT_437048</name>
</gene>
<evidence type="ECO:0000313" key="2">
    <source>
        <dbReference type="EMBL" id="PTB55077.1"/>
    </source>
</evidence>
<evidence type="ECO:0000256" key="1">
    <source>
        <dbReference type="SAM" id="Phobius"/>
    </source>
</evidence>
<proteinExistence type="predicted"/>
<name>A0A2T4ADB6_TRIHA</name>
<accession>A0A2T4ADB6</accession>